<proteinExistence type="predicted"/>
<dbReference type="EMBL" id="JABWDY010041900">
    <property type="protein sequence ID" value="KAF5177042.1"/>
    <property type="molecule type" value="Genomic_DNA"/>
</dbReference>
<feature type="non-terminal residue" evidence="1">
    <location>
        <position position="70"/>
    </location>
</feature>
<accession>A0A7J6UXX9</accession>
<comment type="caution">
    <text evidence="1">The sequence shown here is derived from an EMBL/GenBank/DDBJ whole genome shotgun (WGS) entry which is preliminary data.</text>
</comment>
<reference evidence="1 2" key="1">
    <citation type="submission" date="2020-06" db="EMBL/GenBank/DDBJ databases">
        <title>Transcriptomic and genomic resources for Thalictrum thalictroides and T. hernandezii: Facilitating candidate gene discovery in an emerging model plant lineage.</title>
        <authorList>
            <person name="Arias T."/>
            <person name="Riano-Pachon D.M."/>
            <person name="Di Stilio V.S."/>
        </authorList>
    </citation>
    <scope>NUCLEOTIDE SEQUENCE [LARGE SCALE GENOMIC DNA]</scope>
    <source>
        <strain evidence="2">cv. WT478/WT964</strain>
        <tissue evidence="1">Leaves</tissue>
    </source>
</reference>
<dbReference type="OrthoDB" id="1288152at2759"/>
<keyword evidence="2" id="KW-1185">Reference proteome</keyword>
<gene>
    <name evidence="1" type="ORF">FRX31_033371</name>
</gene>
<dbReference type="AlphaFoldDB" id="A0A7J6UXX9"/>
<evidence type="ECO:0000313" key="1">
    <source>
        <dbReference type="EMBL" id="KAF5177042.1"/>
    </source>
</evidence>
<sequence length="70" mass="7573">MATVFKPTSKSKLSFSIITPKLGFEPQNPPPKPPTMVFWTRPSEGVLALHTDGAAINGLSVGRGLLRDHM</sequence>
<protein>
    <submittedName>
        <fullName evidence="1">Uncharacterized protein</fullName>
    </submittedName>
</protein>
<organism evidence="1 2">
    <name type="scientific">Thalictrum thalictroides</name>
    <name type="common">Rue-anemone</name>
    <name type="synonym">Anemone thalictroides</name>
    <dbReference type="NCBI Taxonomy" id="46969"/>
    <lineage>
        <taxon>Eukaryota</taxon>
        <taxon>Viridiplantae</taxon>
        <taxon>Streptophyta</taxon>
        <taxon>Embryophyta</taxon>
        <taxon>Tracheophyta</taxon>
        <taxon>Spermatophyta</taxon>
        <taxon>Magnoliopsida</taxon>
        <taxon>Ranunculales</taxon>
        <taxon>Ranunculaceae</taxon>
        <taxon>Thalictroideae</taxon>
        <taxon>Thalictrum</taxon>
    </lineage>
</organism>
<name>A0A7J6UXX9_THATH</name>
<dbReference type="Proteomes" id="UP000554482">
    <property type="component" value="Unassembled WGS sequence"/>
</dbReference>
<evidence type="ECO:0000313" key="2">
    <source>
        <dbReference type="Proteomes" id="UP000554482"/>
    </source>
</evidence>